<sequence length="1439" mass="154931">MREDTELMLVHVHVTDAATDAPLAGVLVEALTAAGTRRKPHSVAEATTGPDGQAEIAVPADAWCAETSIRAARQPQSAVALTRAMVEGRAPVFVTVAGTDAATPAELALLADHLIGTRRVLVDDVLSDLAAPAPDSTLALLPPTVRARLLADVTAALQRDGAIAGDAHIVDPVPLRNNELVLKPFGEVAKELLDRPGLVIDPERVKPGIGWGGMPWALPDDQSYRDYLRGVFVLFVHQQKLGFTGDPKTFPGLVEEQLTTRFFQDFRTEDRTEVPLNKLLVPIVTKILTAAKASGFGFGVPAGSLPAQGTKTDRAHLDTLLSLAPVGVDEVMNRYRLPLTEPDTVTSSRVKLNIHTLSRALSDTAQGPVEPHDNIIVPQLPGEQGRPILWPNVVGAAPFFLRFDEWLARQQPFFAENLFALRTIVAGGMSGIWFTEARKKFLDYHKSLPGSQSMTPYNTYFGSMDEVHRSADFLLKFGAAELKIAELIAAIDKSQFPTAHRLAEEARHLLEDGGPQPKPGEDWEPSMSVGNFPRPISFSRRRRLKVGSITELAGTGTTYPPDGFERFWELARPEDLWLDVVHFRIARDQATRLRVYQLQFLVPMLRAMARAGMGDLPGAVEVLNVVTGFHVGMAMLGTAAGMINDTTTSGTQFHVVGARFREKQPLGDRPYTARLLYDDERFRNDPFPLTPQIGSGNDILTPSPPILHALEERYARLVQGDALLAWAETLYRTEDAASLERARELYKAVIFLHGEDPGTSAYLPFLFMPTPWVGLIENPRKRNQLDRARLALHQLAAGLNFYGYSDDAVPTLRYETLTGAAGRWATGAKGAQTDYLAYLGRVEQLDLDMLAAKAQERKASATVAIAAEQVEIAQAGVVVAQKLVANVEKQIEAKKKEIEDANSLFSQFKDYFSGMKDGVSSLVDIGSSASSGWSSLSSSGVGDSLGLGAEAGAGGAESSSAGLGSAAGGLGVLGGFAAFAVLSTTTLQGMADAATKRDGELKALREEALPAAQAAQRVQERNVTIARLQGEIAATELAYARDLGIYQNERFLNRDFWDALAGVARRSLRRYLDLAAQAAWFAERALAYSLARSIRVIRLGYFDARMRDVGSVDRLMLDLAELEAVRLGAARITVPVTYTCSLARDLPLAYGQLLSTGRCTFAMNDETLIAAHPGTYAHRIRAVDVVVEAPGTPVPVRGILTNAGFSLLRREPSAAPVPLVRFADAYPVSEFRVRRDLELHGMPGEHLLPFEGAGFTTVWTLELPKAANAVGLTRVTDVRITFDVQAAYEVPRSDAAAAAPVTSRATFVSALAIDPAGLAKLPKSGAAAKLRLQLDALALPEAATVTNLAVLLPGVEGGSFDATVKFGGGPATNFTIDDGIAMSNTGVLNDGIPANAQALNAATGTSPAQKVNITIKKGAEAARLARARDVLLWVEYDVP</sequence>
<feature type="domain" description="Tc toxin complex TcA C-terminal TcB-binding" evidence="2">
    <location>
        <begin position="1018"/>
        <end position="1189"/>
    </location>
</feature>
<reference evidence="4" key="1">
    <citation type="journal article" date="2019" name="Int. J. Syst. Evol. Microbiol.">
        <title>The Global Catalogue of Microorganisms (GCM) 10K type strain sequencing project: providing services to taxonomists for standard genome sequencing and annotation.</title>
        <authorList>
            <consortium name="The Broad Institute Genomics Platform"/>
            <consortium name="The Broad Institute Genome Sequencing Center for Infectious Disease"/>
            <person name="Wu L."/>
            <person name="Ma J."/>
        </authorList>
    </citation>
    <scope>NUCLEOTIDE SEQUENCE [LARGE SCALE GENOMIC DNA]</scope>
    <source>
        <strain evidence="4">JCM 14901</strain>
    </source>
</reference>
<evidence type="ECO:0000259" key="2">
    <source>
        <dbReference type="Pfam" id="PF18276"/>
    </source>
</evidence>
<protein>
    <recommendedName>
        <fullName evidence="2">Tc toxin complex TcA C-terminal TcB-binding domain-containing protein</fullName>
    </recommendedName>
</protein>
<proteinExistence type="predicted"/>
<keyword evidence="4" id="KW-1185">Reference proteome</keyword>
<dbReference type="Proteomes" id="UP001499933">
    <property type="component" value="Unassembled WGS sequence"/>
</dbReference>
<gene>
    <name evidence="3" type="ORF">GCM10009776_26430</name>
</gene>
<accession>A0ABP5CF44</accession>
<dbReference type="InterPro" id="IPR040840">
    <property type="entry name" value="TcA_TcB_BD"/>
</dbReference>
<name>A0ABP5CF44_9MICO</name>
<comment type="caution">
    <text evidence="3">The sequence shown here is derived from an EMBL/GenBank/DDBJ whole genome shotgun (WGS) entry which is preliminary data.</text>
</comment>
<evidence type="ECO:0000256" key="1">
    <source>
        <dbReference type="SAM" id="Coils"/>
    </source>
</evidence>
<evidence type="ECO:0000313" key="4">
    <source>
        <dbReference type="Proteomes" id="UP001499933"/>
    </source>
</evidence>
<dbReference type="RefSeq" id="WP_344095388.1">
    <property type="nucleotide sequence ID" value="NZ_BAAAOG010000005.1"/>
</dbReference>
<organism evidence="3 4">
    <name type="scientific">Microbacterium deminutum</name>
    <dbReference type="NCBI Taxonomy" id="344164"/>
    <lineage>
        <taxon>Bacteria</taxon>
        <taxon>Bacillati</taxon>
        <taxon>Actinomycetota</taxon>
        <taxon>Actinomycetes</taxon>
        <taxon>Micrococcales</taxon>
        <taxon>Microbacteriaceae</taxon>
        <taxon>Microbacterium</taxon>
    </lineage>
</organism>
<dbReference type="Pfam" id="PF18276">
    <property type="entry name" value="TcA_TcB_BD"/>
    <property type="match status" value="1"/>
</dbReference>
<dbReference type="EMBL" id="BAAAOG010000005">
    <property type="protein sequence ID" value="GAA1962473.1"/>
    <property type="molecule type" value="Genomic_DNA"/>
</dbReference>
<feature type="coiled-coil region" evidence="1">
    <location>
        <begin position="877"/>
        <end position="904"/>
    </location>
</feature>
<keyword evidence="1" id="KW-0175">Coiled coil</keyword>
<evidence type="ECO:0000313" key="3">
    <source>
        <dbReference type="EMBL" id="GAA1962473.1"/>
    </source>
</evidence>